<proteinExistence type="predicted"/>
<sequence>MIKNDPFALAHTHMQDIGLSLFSVPSRCEENIKGFIYSLIYSVVPNCTSESF</sequence>
<accession>A0A0E9WEX6</accession>
<protein>
    <submittedName>
        <fullName evidence="1">Uncharacterized protein</fullName>
    </submittedName>
</protein>
<organism evidence="1">
    <name type="scientific">Anguilla anguilla</name>
    <name type="common">European freshwater eel</name>
    <name type="synonym">Muraena anguilla</name>
    <dbReference type="NCBI Taxonomy" id="7936"/>
    <lineage>
        <taxon>Eukaryota</taxon>
        <taxon>Metazoa</taxon>
        <taxon>Chordata</taxon>
        <taxon>Craniata</taxon>
        <taxon>Vertebrata</taxon>
        <taxon>Euteleostomi</taxon>
        <taxon>Actinopterygii</taxon>
        <taxon>Neopterygii</taxon>
        <taxon>Teleostei</taxon>
        <taxon>Anguilliformes</taxon>
        <taxon>Anguillidae</taxon>
        <taxon>Anguilla</taxon>
    </lineage>
</organism>
<reference evidence="1" key="1">
    <citation type="submission" date="2014-11" db="EMBL/GenBank/DDBJ databases">
        <authorList>
            <person name="Amaro Gonzalez C."/>
        </authorList>
    </citation>
    <scope>NUCLEOTIDE SEQUENCE</scope>
</reference>
<dbReference type="AlphaFoldDB" id="A0A0E9WEX6"/>
<evidence type="ECO:0000313" key="1">
    <source>
        <dbReference type="EMBL" id="JAH88939.1"/>
    </source>
</evidence>
<name>A0A0E9WEX6_ANGAN</name>
<dbReference type="EMBL" id="GBXM01019638">
    <property type="protein sequence ID" value="JAH88939.1"/>
    <property type="molecule type" value="Transcribed_RNA"/>
</dbReference>
<reference evidence="1" key="2">
    <citation type="journal article" date="2015" name="Fish Shellfish Immunol.">
        <title>Early steps in the European eel (Anguilla anguilla)-Vibrio vulnificus interaction in the gills: Role of the RtxA13 toxin.</title>
        <authorList>
            <person name="Callol A."/>
            <person name="Pajuelo D."/>
            <person name="Ebbesson L."/>
            <person name="Teles M."/>
            <person name="MacKenzie S."/>
            <person name="Amaro C."/>
        </authorList>
    </citation>
    <scope>NUCLEOTIDE SEQUENCE</scope>
</reference>